<dbReference type="InterPro" id="IPR016024">
    <property type="entry name" value="ARM-type_fold"/>
</dbReference>
<dbReference type="InterPro" id="IPR000225">
    <property type="entry name" value="Armadillo"/>
</dbReference>
<evidence type="ECO:0000256" key="2">
    <source>
        <dbReference type="ARBA" id="ARBA00004906"/>
    </source>
</evidence>
<dbReference type="Pfam" id="PF04564">
    <property type="entry name" value="U-box"/>
    <property type="match status" value="1"/>
</dbReference>
<dbReference type="GO" id="GO:0016567">
    <property type="term" value="P:protein ubiquitination"/>
    <property type="evidence" value="ECO:0007669"/>
    <property type="project" value="InterPro"/>
</dbReference>
<dbReference type="SMART" id="SM00504">
    <property type="entry name" value="Ubox"/>
    <property type="match status" value="1"/>
</dbReference>
<feature type="region of interest" description="Disordered" evidence="7">
    <location>
        <begin position="232"/>
        <end position="263"/>
    </location>
</feature>
<evidence type="ECO:0000256" key="3">
    <source>
        <dbReference type="ARBA" id="ARBA00012483"/>
    </source>
</evidence>
<evidence type="ECO:0000313" key="10">
    <source>
        <dbReference type="Proteomes" id="UP001346149"/>
    </source>
</evidence>
<dbReference type="CDD" id="cd16664">
    <property type="entry name" value="RING-Ubox_PUB"/>
    <property type="match status" value="1"/>
</dbReference>
<gene>
    <name evidence="9" type="ORF">SAY86_026715</name>
</gene>
<feature type="domain" description="U-box" evidence="8">
    <location>
        <begin position="266"/>
        <end position="340"/>
    </location>
</feature>
<dbReference type="EMBL" id="JAXQNO010000023">
    <property type="protein sequence ID" value="KAK4765625.1"/>
    <property type="molecule type" value="Genomic_DNA"/>
</dbReference>
<dbReference type="InterPro" id="IPR003613">
    <property type="entry name" value="Ubox_domain"/>
</dbReference>
<dbReference type="SUPFAM" id="SSF57850">
    <property type="entry name" value="RING/U-box"/>
    <property type="match status" value="1"/>
</dbReference>
<keyword evidence="6" id="KW-0833">Ubl conjugation pathway</keyword>
<evidence type="ECO:0000256" key="5">
    <source>
        <dbReference type="ARBA" id="ARBA00022737"/>
    </source>
</evidence>
<feature type="region of interest" description="Disordered" evidence="7">
    <location>
        <begin position="709"/>
        <end position="731"/>
    </location>
</feature>
<dbReference type="Gene3D" id="1.25.10.10">
    <property type="entry name" value="Leucine-rich Repeat Variant"/>
    <property type="match status" value="1"/>
</dbReference>
<keyword evidence="10" id="KW-1185">Reference proteome</keyword>
<comment type="catalytic activity">
    <reaction evidence="1">
        <text>S-ubiquitinyl-[E2 ubiquitin-conjugating enzyme]-L-cysteine + [acceptor protein]-L-lysine = [E2 ubiquitin-conjugating enzyme]-L-cysteine + N(6)-ubiquitinyl-[acceptor protein]-L-lysine.</text>
        <dbReference type="EC" id="2.3.2.27"/>
    </reaction>
</comment>
<evidence type="ECO:0000256" key="7">
    <source>
        <dbReference type="SAM" id="MobiDB-lite"/>
    </source>
</evidence>
<dbReference type="SUPFAM" id="SSF48371">
    <property type="entry name" value="ARM repeat"/>
    <property type="match status" value="1"/>
</dbReference>
<evidence type="ECO:0000313" key="9">
    <source>
        <dbReference type="EMBL" id="KAK4765625.1"/>
    </source>
</evidence>
<keyword evidence="4" id="KW-0808">Transferase</keyword>
<dbReference type="Gene3D" id="3.30.40.10">
    <property type="entry name" value="Zinc/RING finger domain, C3HC4 (zinc finger)"/>
    <property type="match status" value="1"/>
</dbReference>
<dbReference type="PANTHER" id="PTHR23315">
    <property type="entry name" value="U BOX DOMAIN-CONTAINING"/>
    <property type="match status" value="1"/>
</dbReference>
<comment type="caution">
    <text evidence="9">The sequence shown here is derived from an EMBL/GenBank/DDBJ whole genome shotgun (WGS) entry which is preliminary data.</text>
</comment>
<evidence type="ECO:0000256" key="1">
    <source>
        <dbReference type="ARBA" id="ARBA00000900"/>
    </source>
</evidence>
<dbReference type="InterPro" id="IPR045210">
    <property type="entry name" value="RING-Ubox_PUB"/>
</dbReference>
<comment type="pathway">
    <text evidence="2">Protein modification; protein ubiquitination.</text>
</comment>
<dbReference type="InterPro" id="IPR013083">
    <property type="entry name" value="Znf_RING/FYVE/PHD"/>
</dbReference>
<accession>A0AAN7KM13</accession>
<dbReference type="PROSITE" id="PS51698">
    <property type="entry name" value="U_BOX"/>
    <property type="match status" value="1"/>
</dbReference>
<feature type="compositionally biased region" description="Basic and acidic residues" evidence="7">
    <location>
        <begin position="717"/>
        <end position="728"/>
    </location>
</feature>
<sequence>MGSDAAEAVDAFYVPSSYKVHRTACGQLGKLVKRSLSLLPEIEAARPRCSSGIKALCSLNDAIEKAKIVLQQCNEGSKLYLVYTADAIMSRCEKWRKLLEQSLVQIQSNVPVLLAIEISQLVDDIRSATFSLDLPDEEAGRFVQQLLQPVASDSSMVENFELNTFQHALLKLHITSPKAILIEKRSIRKILIKTGDSNPTKKKILAYFFHLFKQYADQIVVDQAETNNIEHAEQVSSDSTRYDPLPRQPARVEKRTGSSDSVSDPMLQEGFKCPLSLRIMYDPVVIASGQTFERVWIQKWFEEGNDTCPKTKMKLPNLLMTPNAAIKDLISRWCTKYGISISDPSADLEREAVPTRDYSVTSIDSLGSSISDLHLQVDLSSLSLGSLDTSFGSDASLPKLTSGLSRMPMLVNENSRRKSLESILRMSELPWKSQCDLVEDFRRRVEIDSQAFHLATLENFVSPIVRFLGQAIDQGDVKAQMTGSHLLLTYLKKSRSGAQLMPQELYFMLASLLNSSDEVKVEALATIEMLSSQPLCRSKIVSSGALPLISDVLSSRSSSLQGSALRVLQNLTADHDIQPHVFSLDNIISKLVTFLTDNMLSLYVLVILQNLCDIEAARISITKTSGCIASIAELLNSGNNDEKEISLSIFLTLCSQKLEYCELVMDEGIIPALVLISVNGSQRSKGSALELLRLLRDVNTNESPEICCSNSYPEQKNYQDEEPREIRKSTSSRPRRLFGIFSRQKRFGKHRLHYSVSIYSTNLKAWQASSS</sequence>
<dbReference type="SMART" id="SM00185">
    <property type="entry name" value="ARM"/>
    <property type="match status" value="3"/>
</dbReference>
<keyword evidence="5" id="KW-0677">Repeat</keyword>
<evidence type="ECO:0000259" key="8">
    <source>
        <dbReference type="PROSITE" id="PS51698"/>
    </source>
</evidence>
<reference evidence="9 10" key="1">
    <citation type="journal article" date="2023" name="Hortic Res">
        <title>Pangenome of water caltrop reveals structural variations and asymmetric subgenome divergence after allopolyploidization.</title>
        <authorList>
            <person name="Zhang X."/>
            <person name="Chen Y."/>
            <person name="Wang L."/>
            <person name="Yuan Y."/>
            <person name="Fang M."/>
            <person name="Shi L."/>
            <person name="Lu R."/>
            <person name="Comes H.P."/>
            <person name="Ma Y."/>
            <person name="Chen Y."/>
            <person name="Huang G."/>
            <person name="Zhou Y."/>
            <person name="Zheng Z."/>
            <person name="Qiu Y."/>
        </authorList>
    </citation>
    <scope>NUCLEOTIDE SEQUENCE [LARGE SCALE GENOMIC DNA]</scope>
    <source>
        <strain evidence="9">F231</strain>
    </source>
</reference>
<dbReference type="PANTHER" id="PTHR23315:SF240">
    <property type="entry name" value="U-BOX DOMAIN-CONTAINING PROTEIN 5"/>
    <property type="match status" value="1"/>
</dbReference>
<evidence type="ECO:0000256" key="4">
    <source>
        <dbReference type="ARBA" id="ARBA00022679"/>
    </source>
</evidence>
<dbReference type="Proteomes" id="UP001346149">
    <property type="component" value="Unassembled WGS sequence"/>
</dbReference>
<protein>
    <recommendedName>
        <fullName evidence="3">RING-type E3 ubiquitin transferase</fullName>
        <ecNumber evidence="3">2.3.2.27</ecNumber>
    </recommendedName>
</protein>
<evidence type="ECO:0000256" key="6">
    <source>
        <dbReference type="ARBA" id="ARBA00022786"/>
    </source>
</evidence>
<dbReference type="AlphaFoldDB" id="A0AAN7KM13"/>
<proteinExistence type="predicted"/>
<organism evidence="9 10">
    <name type="scientific">Trapa natans</name>
    <name type="common">Water chestnut</name>
    <dbReference type="NCBI Taxonomy" id="22666"/>
    <lineage>
        <taxon>Eukaryota</taxon>
        <taxon>Viridiplantae</taxon>
        <taxon>Streptophyta</taxon>
        <taxon>Embryophyta</taxon>
        <taxon>Tracheophyta</taxon>
        <taxon>Spermatophyta</taxon>
        <taxon>Magnoliopsida</taxon>
        <taxon>eudicotyledons</taxon>
        <taxon>Gunneridae</taxon>
        <taxon>Pentapetalae</taxon>
        <taxon>rosids</taxon>
        <taxon>malvids</taxon>
        <taxon>Myrtales</taxon>
        <taxon>Lythraceae</taxon>
        <taxon>Trapa</taxon>
    </lineage>
</organism>
<dbReference type="GO" id="GO:0061630">
    <property type="term" value="F:ubiquitin protein ligase activity"/>
    <property type="evidence" value="ECO:0007669"/>
    <property type="project" value="UniProtKB-EC"/>
</dbReference>
<name>A0AAN7KM13_TRANT</name>
<dbReference type="InterPro" id="IPR011989">
    <property type="entry name" value="ARM-like"/>
</dbReference>
<dbReference type="EC" id="2.3.2.27" evidence="3"/>